<dbReference type="Proteomes" id="UP001349994">
    <property type="component" value="Unassembled WGS sequence"/>
</dbReference>
<dbReference type="PANTHER" id="PTHR23531">
    <property type="entry name" value="QUINOLENE RESISTANCE PROTEIN NORA"/>
    <property type="match status" value="1"/>
</dbReference>
<feature type="transmembrane region" description="Helical" evidence="6">
    <location>
        <begin position="252"/>
        <end position="279"/>
    </location>
</feature>
<evidence type="ECO:0000256" key="4">
    <source>
        <dbReference type="ARBA" id="ARBA00023136"/>
    </source>
</evidence>
<feature type="transmembrane region" description="Helical" evidence="6">
    <location>
        <begin position="315"/>
        <end position="333"/>
    </location>
</feature>
<name>A0ABU6IGN8_9ACTN</name>
<feature type="transmembrane region" description="Helical" evidence="6">
    <location>
        <begin position="182"/>
        <end position="205"/>
    </location>
</feature>
<feature type="transmembrane region" description="Helical" evidence="6">
    <location>
        <begin position="412"/>
        <end position="433"/>
    </location>
</feature>
<comment type="subcellular location">
    <subcellularLocation>
        <location evidence="1">Cell membrane</location>
        <topology evidence="1">Multi-pass membrane protein</topology>
    </subcellularLocation>
</comment>
<comment type="caution">
    <text evidence="8">The sequence shown here is derived from an EMBL/GenBank/DDBJ whole genome shotgun (WGS) entry which is preliminary data.</text>
</comment>
<evidence type="ECO:0000313" key="8">
    <source>
        <dbReference type="EMBL" id="MEC4175619.1"/>
    </source>
</evidence>
<feature type="compositionally biased region" description="Basic and acidic residues" evidence="5">
    <location>
        <begin position="28"/>
        <end position="43"/>
    </location>
</feature>
<dbReference type="Pfam" id="PF07690">
    <property type="entry name" value="MFS_1"/>
    <property type="match status" value="1"/>
</dbReference>
<keyword evidence="9" id="KW-1185">Reference proteome</keyword>
<accession>A0ABU6IGN8</accession>
<dbReference type="InterPro" id="IPR036259">
    <property type="entry name" value="MFS_trans_sf"/>
</dbReference>
<dbReference type="InterPro" id="IPR020846">
    <property type="entry name" value="MFS_dom"/>
</dbReference>
<dbReference type="InterPro" id="IPR011701">
    <property type="entry name" value="MFS"/>
</dbReference>
<feature type="transmembrane region" description="Helical" evidence="6">
    <location>
        <begin position="285"/>
        <end position="303"/>
    </location>
</feature>
<feature type="transmembrane region" description="Helical" evidence="6">
    <location>
        <begin position="147"/>
        <end position="170"/>
    </location>
</feature>
<dbReference type="InterPro" id="IPR052714">
    <property type="entry name" value="MFS_Exporter"/>
</dbReference>
<feature type="transmembrane region" description="Helical" evidence="6">
    <location>
        <begin position="211"/>
        <end position="231"/>
    </location>
</feature>
<keyword evidence="4 6" id="KW-0472">Membrane</keyword>
<dbReference type="Gene3D" id="1.20.1250.20">
    <property type="entry name" value="MFS general substrate transporter like domains"/>
    <property type="match status" value="2"/>
</dbReference>
<evidence type="ECO:0000256" key="5">
    <source>
        <dbReference type="SAM" id="MobiDB-lite"/>
    </source>
</evidence>
<feature type="transmembrane region" description="Helical" evidence="6">
    <location>
        <begin position="88"/>
        <end position="111"/>
    </location>
</feature>
<organism evidence="8 9">
    <name type="scientific">Adlercreutzia wanghongyangiae</name>
    <dbReference type="NCBI Taxonomy" id="3111451"/>
    <lineage>
        <taxon>Bacteria</taxon>
        <taxon>Bacillati</taxon>
        <taxon>Actinomycetota</taxon>
        <taxon>Coriobacteriia</taxon>
        <taxon>Eggerthellales</taxon>
        <taxon>Eggerthellaceae</taxon>
        <taxon>Adlercreutzia</taxon>
    </lineage>
</organism>
<feature type="transmembrane region" description="Helical" evidence="6">
    <location>
        <begin position="378"/>
        <end position="400"/>
    </location>
</feature>
<keyword evidence="2 6" id="KW-0812">Transmembrane</keyword>
<dbReference type="CDD" id="cd17489">
    <property type="entry name" value="MFS_YfcJ_like"/>
    <property type="match status" value="1"/>
</dbReference>
<feature type="transmembrane region" description="Helical" evidence="6">
    <location>
        <begin position="58"/>
        <end position="82"/>
    </location>
</feature>
<feature type="region of interest" description="Disordered" evidence="5">
    <location>
        <begin position="22"/>
        <end position="43"/>
    </location>
</feature>
<dbReference type="PANTHER" id="PTHR23531:SF1">
    <property type="entry name" value="QUINOLENE RESISTANCE PROTEIN NORA"/>
    <property type="match status" value="1"/>
</dbReference>
<feature type="domain" description="Major facilitator superfamily (MFS) profile" evidence="7">
    <location>
        <begin position="57"/>
        <end position="438"/>
    </location>
</feature>
<sequence length="440" mass="46018">MRGSRYGMGMLTTVQKRESAMAKTRKSAMADDRENATAEEERGNVEAEMRNSIWSAPFVVLMAVNFFQSMAAFMANATLPVFADSLGATASMVGVVVSSFTLSALLVRPFAGPAFDSFSRKRLLLVSQGVICLSFFAYGFVDSLGVLIAIRLFHGVGIGCSGPLAMSLVSEYLPPAKFASGISIYALAQSFAQVIGPATGLYLVGAVGFSAAYFLAAALLVVAMAGIFAIREPYRERLPYQLRLSRMFAREAVGKACALTLIAVSFSCMGSYVVLYGYGRGVADMGLFFVVYALCLVVTRPVLGGLADRVGTPRVLVFGTICFAASYVALFCAQTLPGFLLAAVIGSAGFGCCAPLLQSMGLASVGIDRRGAASNTMFTGLDLGMLLGPVAGGAVAEALASAAGGITDGYGLMWLVMIVPALGTLAIALGWCLRGRARQS</sequence>
<evidence type="ECO:0000259" key="7">
    <source>
        <dbReference type="PROSITE" id="PS50850"/>
    </source>
</evidence>
<feature type="transmembrane region" description="Helical" evidence="6">
    <location>
        <begin position="123"/>
        <end position="141"/>
    </location>
</feature>
<dbReference type="RefSeq" id="WP_338209492.1">
    <property type="nucleotide sequence ID" value="NZ_JAYMFF010000006.1"/>
</dbReference>
<proteinExistence type="predicted"/>
<gene>
    <name evidence="8" type="ORF">VIN30_04085</name>
</gene>
<evidence type="ECO:0000313" key="9">
    <source>
        <dbReference type="Proteomes" id="UP001349994"/>
    </source>
</evidence>
<evidence type="ECO:0000256" key="1">
    <source>
        <dbReference type="ARBA" id="ARBA00004651"/>
    </source>
</evidence>
<feature type="transmembrane region" description="Helical" evidence="6">
    <location>
        <begin position="339"/>
        <end position="357"/>
    </location>
</feature>
<dbReference type="PROSITE" id="PS50850">
    <property type="entry name" value="MFS"/>
    <property type="match status" value="1"/>
</dbReference>
<evidence type="ECO:0000256" key="6">
    <source>
        <dbReference type="SAM" id="Phobius"/>
    </source>
</evidence>
<protein>
    <submittedName>
        <fullName evidence="8">MFS transporter</fullName>
    </submittedName>
</protein>
<reference evidence="8 9" key="1">
    <citation type="submission" date="2024-01" db="EMBL/GenBank/DDBJ databases">
        <title>novel species in genus Adlercreutzia.</title>
        <authorList>
            <person name="Liu X."/>
        </authorList>
    </citation>
    <scope>NUCLEOTIDE SEQUENCE [LARGE SCALE GENOMIC DNA]</scope>
    <source>
        <strain evidence="8 9">R7</strain>
    </source>
</reference>
<dbReference type="EMBL" id="JAYMFF010000006">
    <property type="protein sequence ID" value="MEC4175619.1"/>
    <property type="molecule type" value="Genomic_DNA"/>
</dbReference>
<keyword evidence="3 6" id="KW-1133">Transmembrane helix</keyword>
<dbReference type="SUPFAM" id="SSF103473">
    <property type="entry name" value="MFS general substrate transporter"/>
    <property type="match status" value="1"/>
</dbReference>
<evidence type="ECO:0000256" key="2">
    <source>
        <dbReference type="ARBA" id="ARBA00022692"/>
    </source>
</evidence>
<evidence type="ECO:0000256" key="3">
    <source>
        <dbReference type="ARBA" id="ARBA00022989"/>
    </source>
</evidence>